<dbReference type="EMBL" id="JAGIYQ010000007">
    <property type="protein sequence ID" value="MBP0725846.1"/>
    <property type="molecule type" value="Genomic_DNA"/>
</dbReference>
<sequence>MSKFPDVIVIVRDKKNFALIGSFQIIGSAKPCKEFLKVGAPVRELVFCLLQNGFTITEQGEVGVFFRTR</sequence>
<organism evidence="1 2">
    <name type="scientific">Gottfriedia endophytica</name>
    <dbReference type="NCBI Taxonomy" id="2820819"/>
    <lineage>
        <taxon>Bacteria</taxon>
        <taxon>Bacillati</taxon>
        <taxon>Bacillota</taxon>
        <taxon>Bacilli</taxon>
        <taxon>Bacillales</taxon>
        <taxon>Bacillaceae</taxon>
        <taxon>Gottfriedia</taxon>
    </lineage>
</organism>
<reference evidence="1" key="1">
    <citation type="submission" date="2021-04" db="EMBL/GenBank/DDBJ databases">
        <title>Genome seq and assembly of Bacillus sp.</title>
        <authorList>
            <person name="Chhetri G."/>
        </authorList>
    </citation>
    <scope>NUCLEOTIDE SEQUENCE</scope>
    <source>
        <strain evidence="1">RG28</strain>
    </source>
</reference>
<dbReference type="RefSeq" id="WP_209405834.1">
    <property type="nucleotide sequence ID" value="NZ_JAGIYQ010000007.1"/>
</dbReference>
<dbReference type="Proteomes" id="UP000682134">
    <property type="component" value="Unassembled WGS sequence"/>
</dbReference>
<dbReference type="AlphaFoldDB" id="A0A940NS67"/>
<keyword evidence="2" id="KW-1185">Reference proteome</keyword>
<gene>
    <name evidence="1" type="ORF">J5Y03_11760</name>
</gene>
<evidence type="ECO:0000313" key="1">
    <source>
        <dbReference type="EMBL" id="MBP0725846.1"/>
    </source>
</evidence>
<evidence type="ECO:0000313" key="2">
    <source>
        <dbReference type="Proteomes" id="UP000682134"/>
    </source>
</evidence>
<proteinExistence type="predicted"/>
<accession>A0A940NS67</accession>
<protein>
    <submittedName>
        <fullName evidence="1">Uncharacterized protein</fullName>
    </submittedName>
</protein>
<comment type="caution">
    <text evidence="1">The sequence shown here is derived from an EMBL/GenBank/DDBJ whole genome shotgun (WGS) entry which is preliminary data.</text>
</comment>
<name>A0A940NS67_9BACI</name>